<dbReference type="Proteomes" id="UP001193081">
    <property type="component" value="Unassembled WGS sequence"/>
</dbReference>
<feature type="repeat" description="TPR" evidence="1">
    <location>
        <begin position="2562"/>
        <end position="2595"/>
    </location>
</feature>
<dbReference type="InterPro" id="IPR019734">
    <property type="entry name" value="TPR_rpt"/>
</dbReference>
<feature type="transmembrane region" description="Helical" evidence="3">
    <location>
        <begin position="471"/>
        <end position="492"/>
    </location>
</feature>
<feature type="transmembrane region" description="Helical" evidence="3">
    <location>
        <begin position="1944"/>
        <end position="1962"/>
    </location>
</feature>
<reference evidence="4 5" key="1">
    <citation type="submission" date="2021-03" db="EMBL/GenBank/DDBJ databases">
        <authorList>
            <person name="Grouzdev D.S."/>
        </authorList>
    </citation>
    <scope>NUCLEOTIDE SEQUENCE [LARGE SCALE GENOMIC DNA]</scope>
    <source>
        <strain evidence="4 5">M50-1</strain>
    </source>
</reference>
<feature type="repeat" description="TPR" evidence="1">
    <location>
        <begin position="2528"/>
        <end position="2561"/>
    </location>
</feature>
<dbReference type="Pfam" id="PF14559">
    <property type="entry name" value="TPR_19"/>
    <property type="match status" value="1"/>
</dbReference>
<feature type="transmembrane region" description="Helical" evidence="3">
    <location>
        <begin position="1669"/>
        <end position="1689"/>
    </location>
</feature>
<dbReference type="Gene3D" id="1.25.40.10">
    <property type="entry name" value="Tetratricopeptide repeat domain"/>
    <property type="match status" value="2"/>
</dbReference>
<dbReference type="EMBL" id="SIJK02000022">
    <property type="protein sequence ID" value="MBP1466687.1"/>
    <property type="molecule type" value="Genomic_DNA"/>
</dbReference>
<feature type="transmembrane region" description="Helical" evidence="3">
    <location>
        <begin position="1609"/>
        <end position="1632"/>
    </location>
</feature>
<feature type="transmembrane region" description="Helical" evidence="3">
    <location>
        <begin position="218"/>
        <end position="236"/>
    </location>
</feature>
<feature type="transmembrane region" description="Helical" evidence="3">
    <location>
        <begin position="442"/>
        <end position="459"/>
    </location>
</feature>
<dbReference type="RefSeq" id="WP_135478665.1">
    <property type="nucleotide sequence ID" value="NZ_SIJK02000022.1"/>
</dbReference>
<feature type="transmembrane region" description="Helical" evidence="3">
    <location>
        <begin position="2115"/>
        <end position="2133"/>
    </location>
</feature>
<feature type="transmembrane region" description="Helical" evidence="3">
    <location>
        <begin position="957"/>
        <end position="982"/>
    </location>
</feature>
<feature type="transmembrane region" description="Helical" evidence="3">
    <location>
        <begin position="1834"/>
        <end position="1854"/>
    </location>
</feature>
<feature type="region of interest" description="Disordered" evidence="2">
    <location>
        <begin position="107"/>
        <end position="134"/>
    </location>
</feature>
<accession>A0ABS4DB79</accession>
<dbReference type="NCBIfam" id="TIGR03662">
    <property type="entry name" value="Chlor_Arch_YYY"/>
    <property type="match status" value="2"/>
</dbReference>
<feature type="transmembrane region" description="Helical" evidence="3">
    <location>
        <begin position="312"/>
        <end position="329"/>
    </location>
</feature>
<organism evidence="4 5">
    <name type="scientific">Candidatus Chloroploca mongolica</name>
    <dbReference type="NCBI Taxonomy" id="2528176"/>
    <lineage>
        <taxon>Bacteria</taxon>
        <taxon>Bacillati</taxon>
        <taxon>Chloroflexota</taxon>
        <taxon>Chloroflexia</taxon>
        <taxon>Chloroflexales</taxon>
        <taxon>Chloroflexineae</taxon>
        <taxon>Oscillochloridaceae</taxon>
        <taxon>Candidatus Chloroploca</taxon>
    </lineage>
</organism>
<feature type="transmembrane region" description="Helical" evidence="3">
    <location>
        <begin position="243"/>
        <end position="259"/>
    </location>
</feature>
<gene>
    <name evidence="4" type="ORF">EYB53_013305</name>
</gene>
<feature type="transmembrane region" description="Helical" evidence="3">
    <location>
        <begin position="1271"/>
        <end position="1287"/>
    </location>
</feature>
<protein>
    <recommendedName>
        <fullName evidence="6">Glycosyltransferase RgtA/B/C/D-like domain-containing protein</fullName>
    </recommendedName>
</protein>
<feature type="transmembrane region" description="Helical" evidence="3">
    <location>
        <begin position="1333"/>
        <end position="1351"/>
    </location>
</feature>
<feature type="transmembrane region" description="Helical" evidence="3">
    <location>
        <begin position="405"/>
        <end position="430"/>
    </location>
</feature>
<dbReference type="PANTHER" id="PTHR10790:SF51">
    <property type="entry name" value="TETRATRICOPEPTIDE REPEAT PROTEIN"/>
    <property type="match status" value="1"/>
</dbReference>
<keyword evidence="5" id="KW-1185">Reference proteome</keyword>
<sequence length="2608" mass="285290">MPVWLSRLLLLLILLLGAYFRTLSLTDWDAGTGQHPDERFFADVTSNVRLPANLGELYDSARSPLNPRNNDRFPFFAYGPLPVWMARTAAVALTPDMRPDGTPNFPAQVPSINGPPRAGLDPTRPQERRTDLGPLVDNPEASFVRLTPLIAVLNPEGRNLTMYGDIQKVGRSLAVLFDLGSLFLIYLIGRRLFGVRVGLLAALLGAMAVMPIQQSHFFVDPIFSTFFALLSIYWIVRMAQGGGLLVATLVGFSIGAAMANRITMATLGGLAIVAALIAAARFVQTQRSQAGQATYLPSLVWPLLARFWRRDFPLLVLAGAMTLLSFRTLSPDSFTGSRPDSPVVVSDGHGGAGLLQGAGFLDVRLEPRFLSGLSSVSGLVSGEVDFPPSQQWVARTAYLFPWSNMVLWGMGPALGLAAWGGWLAFGLGGVRRVLWPGRDDPLVSAAWVPFAWVTFYFLWQGGQFVITLRYLLPIYGPLIIFGAWGLVRLWSWRRTPITLPRLPVALQRQMPPVLLFSVILLTLGWAYAFTRIYAQPHSRVMAARWLADNAPPGSYVMSETWDDGLPLQVTRASWGQTFQGISSAPYAEDELRKYVGGLGGDGRFEPGLLDQLDQADYITLTSNRVYDSTSRLRMRYPALMRYYQALFNGELGFRLVAEVTSYPRIMGVEIPDQAAEEAFHVYDHPRVLIFAKTPAYSRQRAEALLINDLLWGEVYKSSVRVADRNVAALRLTDAQWPLYAAGGTWADFFQRPALLAALAPLFWVIILQLIGLATFALGFRWLRWLPDRGYSLAKMVGLLLVAYAAWLMGSLGNRPGIPGRGVEDALGWGPFPLAFAPTTLWLVTMPLLVAGAVAAWLNRASLADFWRTRRSAILGAELVFLSFLLLGLLLRWFNPDLWHYARGGEKPMDFAYFNAVLKSAAFPPYDPWHAGGTINYYYFGFVIVGALTHLSGVVPSIAYNLAVATIFALTAVGAWGLVYNVLAQPASASEHDLAKTGERRAIVAALLAPILLLVPGNLAQALWYLNGYAAEQATRGRGEWAYWDATRIVEGTVNEFPFFTFLFGDLHAHMLVMPLSLALLGLAVAYLRMLPYLRVVTSTPVWREMWGVIGLVVLMGLFAGVIRATNTWDYPSFVGLAGLIMAGAGWRASRAQLRGEQARWLWTLIWVAVPPLVMVLLGNLLIMPFTSNFATESFGLALWRDDRHASLLLQVALAQRTTLGEFLLLYGHWLVVTLVAGAMLARRWLKPVPLAVSAGVLVVLVVVMVSLGLPAILLLGPLVGVGIWMLWRMRRAPYDLVLPMLWLVAALGLGVLVEVVVVKGDVGRMNTVFKFGLHTWMLFALGAAALLPRLWAPGRNANRATALLRGTFVVLGAAALVYPLTATPARIGDRWNPEAPRGLNGAAFMQWINAERHGNAFALNEDAAAIAWLQAHVAGTPVILEAHQPSYQWAGRVATFTGLPTILGWEWHQIQQRNAVNANAAIAFRQQTIETIYTTTDVPIALDLLRDYGVSYVYVGSVERDLYSTDGLAKFATLTASGELERVFAEGQTAIYRVVNAGTPQMLTSDRVLDPPVMDLTPPLLLDTPVNQLPAVDEFAWNPFVRESSVASLLLWLAVFYGLAVLGLPTAVIIFGRWRDGGFVWARVLGLLLLGYAVWLPTSLGLWRYNYQGVLGGLILVAGLNLGLLGWLGRGAEATLSGRIRAGLRQMLAILRTKRRGIFWSEGIFLGGLLALALVRAFNPDLWHPIWGGEKPMEAGFLYAILRSPVMPPFDPFFSDGYINYYYYGFYLLSLPIKLTGTAPAIGFNLAVATLFALTVAGAFAIVSELTGRVRYGWLAVALVGILGNLASFFATGWSRGAAAVWQAFRGGSLSTFGERLGDWYIGPSRVIPNTINEFPAFTFLFADLHPHMIALPIALLLVACAFELSRYRHGHPAAERLPQAPRLAWYTTLVVSALSLGTLAVTNAWDVPIYALLLGLALLGGAWRSVGRGERGIPWAALGQAMVVAVLVIAGGLLLYAPFFDHYWAPVGGVGVVAWADGTQIRDYLVIYGFFLATLIPVLLGGLQRVWGQHRVAGDRPVVTALGISQRLSLGISASSLVYLVGLLLLITTLVPQLGLRMALALLLLVGLFLLGQRRLANATWYGFVLAWVGLAVSLGIELVYIRDHLAGGDWYRMNTVFKFGFQVWILLALATAISLPNLLRALRRTGGRPAQTAALTVQGLLLAMMALYPLAGIPSRIANRFEVQTGLTLDGSAFLAQAGFGYSCAAFGGCAPGMNEAFIDLRGDAEAIDWLNKEISGTPIVVQSNLSFYRGYGIRIAANTGLPTVVSALHVNEQRDPQVAARRDADVERFYKSPDVEEALRFLARYNVDYVYVGGVEHAIYPAEGLSKFKQMQGIYLDPVFATSAVQIYAVRGVPSSYARPEAEVGSSGITNLPGAPITAPASDLAELEAANRANPTDGPTAFGLAERYRNLGRLDEAARILEAPALANPDDIGVLHLWGDILADAGRYREAEEAYLRAARRQPNGGNWNKLGAALLSWGEFDKAEIALSQAVAANPNEPEPYFRLGQLFREIGDRDRARAMLETYLQLAPDGPWAAEARQLLQVE</sequence>
<feature type="transmembrane region" description="Helical" evidence="3">
    <location>
        <begin position="872"/>
        <end position="893"/>
    </location>
</feature>
<evidence type="ECO:0000313" key="5">
    <source>
        <dbReference type="Proteomes" id="UP001193081"/>
    </source>
</evidence>
<evidence type="ECO:0000256" key="2">
    <source>
        <dbReference type="SAM" id="MobiDB-lite"/>
    </source>
</evidence>
<dbReference type="InterPro" id="IPR018746">
    <property type="entry name" value="DUF2298"/>
</dbReference>
<keyword evidence="3" id="KW-0812">Transmembrane</keyword>
<feature type="transmembrane region" description="Helical" evidence="3">
    <location>
        <begin position="791"/>
        <end position="809"/>
    </location>
</feature>
<dbReference type="SUPFAM" id="SSF48452">
    <property type="entry name" value="TPR-like"/>
    <property type="match status" value="1"/>
</dbReference>
<dbReference type="SMART" id="SM00028">
    <property type="entry name" value="TPR"/>
    <property type="match status" value="3"/>
</dbReference>
<dbReference type="PANTHER" id="PTHR10790">
    <property type="entry name" value="TPR-DOMAIN CONTAINING PROTEIN"/>
    <property type="match status" value="1"/>
</dbReference>
<feature type="transmembrane region" description="Helical" evidence="3">
    <location>
        <begin position="1644"/>
        <end position="1663"/>
    </location>
</feature>
<feature type="transmembrane region" description="Helical" evidence="3">
    <location>
        <begin position="2140"/>
        <end position="2163"/>
    </location>
</feature>
<feature type="transmembrane region" description="Helical" evidence="3">
    <location>
        <begin position="513"/>
        <end position="534"/>
    </location>
</feature>
<feature type="transmembrane region" description="Helical" evidence="3">
    <location>
        <begin position="2089"/>
        <end position="2109"/>
    </location>
</feature>
<comment type="caution">
    <text evidence="4">The sequence shown here is derived from an EMBL/GenBank/DDBJ whole genome shotgun (WGS) entry which is preliminary data.</text>
</comment>
<feature type="transmembrane region" description="Helical" evidence="3">
    <location>
        <begin position="1801"/>
        <end position="1822"/>
    </location>
</feature>
<feature type="transmembrane region" description="Helical" evidence="3">
    <location>
        <begin position="754"/>
        <end position="779"/>
    </location>
</feature>
<dbReference type="InterPro" id="IPR011990">
    <property type="entry name" value="TPR-like_helical_dom_sf"/>
</dbReference>
<feature type="transmembrane region" description="Helical" evidence="3">
    <location>
        <begin position="2046"/>
        <end position="2068"/>
    </location>
</feature>
<feature type="transmembrane region" description="Helical" evidence="3">
    <location>
        <begin position="1996"/>
        <end position="2018"/>
    </location>
</feature>
<feature type="transmembrane region" description="Helical" evidence="3">
    <location>
        <begin position="265"/>
        <end position="283"/>
    </location>
</feature>
<feature type="transmembrane region" description="Helical" evidence="3">
    <location>
        <begin position="2213"/>
        <end position="2233"/>
    </location>
</feature>
<feature type="transmembrane region" description="Helical" evidence="3">
    <location>
        <begin position="1968"/>
        <end position="1984"/>
    </location>
</feature>
<evidence type="ECO:0000256" key="3">
    <source>
        <dbReference type="SAM" id="Phobius"/>
    </source>
</evidence>
<keyword evidence="3" id="KW-0472">Membrane</keyword>
<feature type="transmembrane region" description="Helical" evidence="3">
    <location>
        <begin position="1160"/>
        <end position="1182"/>
    </location>
</feature>
<feature type="transmembrane region" description="Helical" evidence="3">
    <location>
        <begin position="1717"/>
        <end position="1738"/>
    </location>
</feature>
<feature type="transmembrane region" description="Helical" evidence="3">
    <location>
        <begin position="1130"/>
        <end position="1148"/>
    </location>
</feature>
<evidence type="ECO:0008006" key="6">
    <source>
        <dbReference type="Google" id="ProtNLM"/>
    </source>
</evidence>
<feature type="transmembrane region" description="Helical" evidence="3">
    <location>
        <begin position="1002"/>
        <end position="1025"/>
    </location>
</feature>
<feature type="transmembrane region" description="Helical" evidence="3">
    <location>
        <begin position="1905"/>
        <end position="1923"/>
    </location>
</feature>
<keyword evidence="1" id="KW-0802">TPR repeat</keyword>
<feature type="transmembrane region" description="Helical" evidence="3">
    <location>
        <begin position="193"/>
        <end position="212"/>
    </location>
</feature>
<feature type="transmembrane region" description="Helical" evidence="3">
    <location>
        <begin position="1223"/>
        <end position="1241"/>
    </location>
</feature>
<dbReference type="Pfam" id="PF10060">
    <property type="entry name" value="DUF2298"/>
    <property type="match status" value="2"/>
</dbReference>
<feature type="transmembrane region" description="Helical" evidence="3">
    <location>
        <begin position="1363"/>
        <end position="1380"/>
    </location>
</feature>
<feature type="transmembrane region" description="Helical" evidence="3">
    <location>
        <begin position="2183"/>
        <end position="2201"/>
    </location>
</feature>
<feature type="transmembrane region" description="Helical" evidence="3">
    <location>
        <begin position="840"/>
        <end position="860"/>
    </location>
</feature>
<feature type="transmembrane region" description="Helical" evidence="3">
    <location>
        <begin position="1294"/>
        <end position="1313"/>
    </location>
</feature>
<name>A0ABS4DB79_9CHLR</name>
<feature type="transmembrane region" description="Helical" evidence="3">
    <location>
        <begin position="1105"/>
        <end position="1124"/>
    </location>
</feature>
<dbReference type="PROSITE" id="PS50005">
    <property type="entry name" value="TPR"/>
    <property type="match status" value="2"/>
</dbReference>
<proteinExistence type="predicted"/>
<feature type="transmembrane region" description="Helical" evidence="3">
    <location>
        <begin position="1071"/>
        <end position="1093"/>
    </location>
</feature>
<evidence type="ECO:0000313" key="4">
    <source>
        <dbReference type="EMBL" id="MBP1466687.1"/>
    </source>
</evidence>
<keyword evidence="3" id="KW-1133">Transmembrane helix</keyword>
<feature type="transmembrane region" description="Helical" evidence="3">
    <location>
        <begin position="169"/>
        <end position="188"/>
    </location>
</feature>
<evidence type="ECO:0000256" key="1">
    <source>
        <dbReference type="PROSITE-ProRule" id="PRU00339"/>
    </source>
</evidence>